<dbReference type="InterPro" id="IPR017927">
    <property type="entry name" value="FAD-bd_FR_type"/>
</dbReference>
<evidence type="ECO:0000256" key="9">
    <source>
        <dbReference type="ARBA" id="ARBA00061434"/>
    </source>
</evidence>
<dbReference type="Pfam" id="PF00175">
    <property type="entry name" value="NAD_binding_1"/>
    <property type="match status" value="1"/>
</dbReference>
<dbReference type="Gene3D" id="3.40.50.80">
    <property type="entry name" value="Nucleotide-binding domain of ferredoxin-NADP reductase (FNR) module"/>
    <property type="match status" value="1"/>
</dbReference>
<dbReference type="InterPro" id="IPR017938">
    <property type="entry name" value="Riboflavin_synthase-like_b-brl"/>
</dbReference>
<dbReference type="InterPro" id="IPR001041">
    <property type="entry name" value="2Fe-2S_ferredoxin-type"/>
</dbReference>
<evidence type="ECO:0000256" key="8">
    <source>
        <dbReference type="ARBA" id="ARBA00023014"/>
    </source>
</evidence>
<dbReference type="SUPFAM" id="SSF63380">
    <property type="entry name" value="Riboflavin synthase domain-like"/>
    <property type="match status" value="1"/>
</dbReference>
<dbReference type="Proteomes" id="UP001272097">
    <property type="component" value="Unassembled WGS sequence"/>
</dbReference>
<evidence type="ECO:0000256" key="6">
    <source>
        <dbReference type="ARBA" id="ARBA00023002"/>
    </source>
</evidence>
<dbReference type="Gene3D" id="3.10.20.30">
    <property type="match status" value="1"/>
</dbReference>
<dbReference type="InterPro" id="IPR036010">
    <property type="entry name" value="2Fe-2S_ferredoxin-like_sf"/>
</dbReference>
<comment type="caution">
    <text evidence="12">The sequence shown here is derived from an EMBL/GenBank/DDBJ whole genome shotgun (WGS) entry which is preliminary data.</text>
</comment>
<keyword evidence="7" id="KW-0408">Iron</keyword>
<evidence type="ECO:0000313" key="13">
    <source>
        <dbReference type="Proteomes" id="UP001272097"/>
    </source>
</evidence>
<dbReference type="Pfam" id="PF00111">
    <property type="entry name" value="Fer2"/>
    <property type="match status" value="1"/>
</dbReference>
<name>A0ABU4WTS3_9HYPH</name>
<evidence type="ECO:0000313" key="12">
    <source>
        <dbReference type="EMBL" id="MDX8439453.1"/>
    </source>
</evidence>
<feature type="domain" description="2Fe-2S ferredoxin-type" evidence="10">
    <location>
        <begin position="293"/>
        <end position="375"/>
    </location>
</feature>
<keyword evidence="8" id="KW-0411">Iron-sulfur</keyword>
<dbReference type="InterPro" id="IPR006058">
    <property type="entry name" value="2Fe2S_fd_BS"/>
</dbReference>
<dbReference type="InterPro" id="IPR050415">
    <property type="entry name" value="MRET"/>
</dbReference>
<evidence type="ECO:0000259" key="11">
    <source>
        <dbReference type="PROSITE" id="PS51384"/>
    </source>
</evidence>
<dbReference type="CDD" id="cd00207">
    <property type="entry name" value="fer2"/>
    <property type="match status" value="1"/>
</dbReference>
<keyword evidence="5" id="KW-0274">FAD</keyword>
<keyword evidence="2" id="KW-0285">Flavoprotein</keyword>
<organism evidence="12 13">
    <name type="scientific">Mesorhizobium australafricanum</name>
    <dbReference type="NCBI Taxonomy" id="3072311"/>
    <lineage>
        <taxon>Bacteria</taxon>
        <taxon>Pseudomonadati</taxon>
        <taxon>Pseudomonadota</taxon>
        <taxon>Alphaproteobacteria</taxon>
        <taxon>Hyphomicrobiales</taxon>
        <taxon>Phyllobacteriaceae</taxon>
        <taxon>Mesorhizobium</taxon>
    </lineage>
</organism>
<dbReference type="InterPro" id="IPR008333">
    <property type="entry name" value="Cbr1-like_FAD-bd_dom"/>
</dbReference>
<sequence>MNAYTAAVSARRSGFRELRVGAKVRESATISSFYLEPVAADGWRPFEPGQFLVFRMPVQGSSDFVLRNYSVSCSPRQQGSYRITVKREAAPNGDVPDGVSSCYLHDHVEVGDVLLAEGPRGDFVLDSESKRPVVLLSGGVGLTPLVAMLHALATTERKVLFIHACDNGDVHALRDEVEMIAASRPGMTAHFCYRFPTSNDRAAGRHHSEGVVTRELLQQLLPLDDCDFYLCGPSPFMQAVHGMLRGLGVPRQRIAHEFFGPATVLETPAEPAPAEPAPVGPSPAPAVVMGGAMTVEFRKSGRAAVWDPTAASLLAFAEDQGLSPDFSCRAGICGTCKSRLVSGEVAYFEEPLDEPPHGEVLLCCSKPRGSVVLDL</sequence>
<dbReference type="Gene3D" id="2.40.30.10">
    <property type="entry name" value="Translation factors"/>
    <property type="match status" value="1"/>
</dbReference>
<protein>
    <submittedName>
        <fullName evidence="12">2Fe-2S iron-sulfur cluster-binding protein</fullName>
    </submittedName>
</protein>
<dbReference type="PROSITE" id="PS51384">
    <property type="entry name" value="FAD_FR"/>
    <property type="match status" value="1"/>
</dbReference>
<gene>
    <name evidence="12" type="ORF">RFM51_07600</name>
</gene>
<proteinExistence type="inferred from homology"/>
<evidence type="ECO:0000256" key="4">
    <source>
        <dbReference type="ARBA" id="ARBA00022723"/>
    </source>
</evidence>
<comment type="similarity">
    <text evidence="9">In the N-terminal section; belongs to the FAD-binding oxidoreductase type 6 family.</text>
</comment>
<feature type="domain" description="FAD-binding FR-type" evidence="11">
    <location>
        <begin position="13"/>
        <end position="126"/>
    </location>
</feature>
<dbReference type="InterPro" id="IPR012675">
    <property type="entry name" value="Beta-grasp_dom_sf"/>
</dbReference>
<dbReference type="PANTHER" id="PTHR47354">
    <property type="entry name" value="NADH OXIDOREDUCTASE HCR"/>
    <property type="match status" value="1"/>
</dbReference>
<dbReference type="PANTHER" id="PTHR47354:SF6">
    <property type="entry name" value="NADH OXIDOREDUCTASE HCR"/>
    <property type="match status" value="1"/>
</dbReference>
<evidence type="ECO:0000256" key="7">
    <source>
        <dbReference type="ARBA" id="ARBA00023004"/>
    </source>
</evidence>
<dbReference type="SUPFAM" id="SSF52343">
    <property type="entry name" value="Ferredoxin reductase-like, C-terminal NADP-linked domain"/>
    <property type="match status" value="1"/>
</dbReference>
<evidence type="ECO:0000256" key="1">
    <source>
        <dbReference type="ARBA" id="ARBA00001974"/>
    </source>
</evidence>
<dbReference type="PROSITE" id="PS51085">
    <property type="entry name" value="2FE2S_FER_2"/>
    <property type="match status" value="1"/>
</dbReference>
<dbReference type="Pfam" id="PF00970">
    <property type="entry name" value="FAD_binding_6"/>
    <property type="match status" value="1"/>
</dbReference>
<accession>A0ABU4WTS3</accession>
<evidence type="ECO:0000256" key="3">
    <source>
        <dbReference type="ARBA" id="ARBA00022714"/>
    </source>
</evidence>
<evidence type="ECO:0000256" key="5">
    <source>
        <dbReference type="ARBA" id="ARBA00022827"/>
    </source>
</evidence>
<keyword evidence="6" id="KW-0560">Oxidoreductase</keyword>
<dbReference type="PROSITE" id="PS00197">
    <property type="entry name" value="2FE2S_FER_1"/>
    <property type="match status" value="1"/>
</dbReference>
<evidence type="ECO:0000259" key="10">
    <source>
        <dbReference type="PROSITE" id="PS51085"/>
    </source>
</evidence>
<comment type="cofactor">
    <cofactor evidence="1">
        <name>FAD</name>
        <dbReference type="ChEBI" id="CHEBI:57692"/>
    </cofactor>
</comment>
<dbReference type="EMBL" id="JAVIIS010000008">
    <property type="protein sequence ID" value="MDX8439453.1"/>
    <property type="molecule type" value="Genomic_DNA"/>
</dbReference>
<dbReference type="CDD" id="cd06184">
    <property type="entry name" value="flavohem_like_fad_nad_binding"/>
    <property type="match status" value="1"/>
</dbReference>
<reference evidence="12 13" key="1">
    <citation type="submission" date="2023-08" db="EMBL/GenBank/DDBJ databases">
        <title>Implementing the SeqCode for naming new Mesorhizobium species isolated from Vachellia karroo root nodules.</title>
        <authorList>
            <person name="Van Lill M."/>
        </authorList>
    </citation>
    <scope>NUCLEOTIDE SEQUENCE [LARGE SCALE GENOMIC DNA]</scope>
    <source>
        <strain evidence="12 13">VK3E</strain>
    </source>
</reference>
<keyword evidence="3" id="KW-0001">2Fe-2S</keyword>
<evidence type="ECO:0000256" key="2">
    <source>
        <dbReference type="ARBA" id="ARBA00022630"/>
    </source>
</evidence>
<dbReference type="InterPro" id="IPR001433">
    <property type="entry name" value="OxRdtase_FAD/NAD-bd"/>
</dbReference>
<dbReference type="InterPro" id="IPR039261">
    <property type="entry name" value="FNR_nucleotide-bd"/>
</dbReference>
<keyword evidence="13" id="KW-1185">Reference proteome</keyword>
<dbReference type="PRINTS" id="PR00406">
    <property type="entry name" value="CYTB5RDTASE"/>
</dbReference>
<dbReference type="SUPFAM" id="SSF54292">
    <property type="entry name" value="2Fe-2S ferredoxin-like"/>
    <property type="match status" value="1"/>
</dbReference>
<keyword evidence="4" id="KW-0479">Metal-binding</keyword>